<keyword evidence="6 12" id="KW-0812">Transmembrane</keyword>
<keyword evidence="15" id="KW-1185">Reference proteome</keyword>
<gene>
    <name evidence="14" type="ORF">TUM3794_18680</name>
</gene>
<feature type="transmembrane region" description="Helical" evidence="12">
    <location>
        <begin position="30"/>
        <end position="51"/>
    </location>
</feature>
<protein>
    <submittedName>
        <fullName evidence="14">Cytochrome b561</fullName>
    </submittedName>
</protein>
<proteinExistence type="inferred from homology"/>
<dbReference type="Gene3D" id="1.20.950.20">
    <property type="entry name" value="Transmembrane di-heme cytochromes, Chain C"/>
    <property type="match status" value="1"/>
</dbReference>
<dbReference type="InterPro" id="IPR000516">
    <property type="entry name" value="Ni-dep_Hydgase_cyt-B"/>
</dbReference>
<dbReference type="SUPFAM" id="SSF81342">
    <property type="entry name" value="Transmembrane di-heme cytochromes"/>
    <property type="match status" value="1"/>
</dbReference>
<keyword evidence="11 12" id="KW-0472">Membrane</keyword>
<evidence type="ECO:0000256" key="9">
    <source>
        <dbReference type="ARBA" id="ARBA00022989"/>
    </source>
</evidence>
<dbReference type="PANTHER" id="PTHR30485:SF2">
    <property type="entry name" value="BLL0597 PROTEIN"/>
    <property type="match status" value="1"/>
</dbReference>
<evidence type="ECO:0000256" key="1">
    <source>
        <dbReference type="ARBA" id="ARBA00004651"/>
    </source>
</evidence>
<keyword evidence="3" id="KW-0813">Transport</keyword>
<comment type="similarity">
    <text evidence="2">Belongs to the HupC/HyaC/HydC family.</text>
</comment>
<evidence type="ECO:0000256" key="2">
    <source>
        <dbReference type="ARBA" id="ARBA00008622"/>
    </source>
</evidence>
<keyword evidence="10" id="KW-0408">Iron</keyword>
<evidence type="ECO:0000256" key="3">
    <source>
        <dbReference type="ARBA" id="ARBA00022448"/>
    </source>
</evidence>
<comment type="subcellular location">
    <subcellularLocation>
        <location evidence="1">Cell membrane</location>
        <topology evidence="1">Multi-pass membrane protein</topology>
    </subcellularLocation>
</comment>
<dbReference type="PANTHER" id="PTHR30485">
    <property type="entry name" value="NI/FE-HYDROGENASE 1 B-TYPE CYTOCHROME SUBUNIT"/>
    <property type="match status" value="1"/>
</dbReference>
<dbReference type="Proteomes" id="UP000773469">
    <property type="component" value="Unassembled WGS sequence"/>
</dbReference>
<keyword evidence="5" id="KW-0349">Heme</keyword>
<evidence type="ECO:0000256" key="8">
    <source>
        <dbReference type="ARBA" id="ARBA00022982"/>
    </source>
</evidence>
<sequence length="251" mass="27801">MLWGQIMDQDGQGVTEQAKVYRVWDRPTRVFHWFNVFCVTTLIFIGFLMLFRGDLGITGLEAKIKLKTLHVWVGYLFAINLSIRLLWGVMGSSSARLSKLLPNFAAVRRYKAQLKQGESPQYLHHNPLGNIAVFAMMLLLVIIMLTGLVRAGTDIYYPPLGGVVSDYLAQPGVAGASLKPYDDTGVDKQKVTQLKPLKSLAGTVHVYGVYLLMVIIALHIAGVILAEVKHQPGLVSAMISGKKRLTRPPED</sequence>
<evidence type="ECO:0000256" key="11">
    <source>
        <dbReference type="ARBA" id="ARBA00023136"/>
    </source>
</evidence>
<dbReference type="InterPro" id="IPR051542">
    <property type="entry name" value="Hydrogenase_cytochrome"/>
</dbReference>
<keyword evidence="7" id="KW-0479">Metal-binding</keyword>
<feature type="transmembrane region" description="Helical" evidence="12">
    <location>
        <begin position="128"/>
        <end position="149"/>
    </location>
</feature>
<dbReference type="Pfam" id="PF01292">
    <property type="entry name" value="Ni_hydr_CYTB"/>
    <property type="match status" value="1"/>
</dbReference>
<feature type="domain" description="Cytochrome b561 bacterial/Ni-hydrogenase" evidence="13">
    <location>
        <begin position="23"/>
        <end position="241"/>
    </location>
</feature>
<keyword evidence="8" id="KW-0249">Electron transport</keyword>
<dbReference type="EMBL" id="BPEU01000012">
    <property type="protein sequence ID" value="GIU40553.1"/>
    <property type="molecule type" value="Genomic_DNA"/>
</dbReference>
<evidence type="ECO:0000313" key="14">
    <source>
        <dbReference type="EMBL" id="GIU40553.1"/>
    </source>
</evidence>
<dbReference type="InterPro" id="IPR016174">
    <property type="entry name" value="Di-haem_cyt_TM"/>
</dbReference>
<evidence type="ECO:0000256" key="6">
    <source>
        <dbReference type="ARBA" id="ARBA00022692"/>
    </source>
</evidence>
<organism evidence="14 15">
    <name type="scientific">Shewanella colwelliana</name>
    <name type="common">Alteromonas colwelliana</name>
    <dbReference type="NCBI Taxonomy" id="23"/>
    <lineage>
        <taxon>Bacteria</taxon>
        <taxon>Pseudomonadati</taxon>
        <taxon>Pseudomonadota</taxon>
        <taxon>Gammaproteobacteria</taxon>
        <taxon>Alteromonadales</taxon>
        <taxon>Shewanellaceae</taxon>
        <taxon>Shewanella</taxon>
    </lineage>
</organism>
<feature type="transmembrane region" description="Helical" evidence="12">
    <location>
        <begin position="72"/>
        <end position="90"/>
    </location>
</feature>
<evidence type="ECO:0000256" key="12">
    <source>
        <dbReference type="SAM" id="Phobius"/>
    </source>
</evidence>
<evidence type="ECO:0000256" key="4">
    <source>
        <dbReference type="ARBA" id="ARBA00022475"/>
    </source>
</evidence>
<keyword evidence="4" id="KW-1003">Cell membrane</keyword>
<evidence type="ECO:0000259" key="13">
    <source>
        <dbReference type="Pfam" id="PF01292"/>
    </source>
</evidence>
<dbReference type="InterPro" id="IPR011577">
    <property type="entry name" value="Cyt_b561_bac/Ni-Hgenase"/>
</dbReference>
<name>A0ABQ4NZV7_SHECO</name>
<evidence type="ECO:0000256" key="10">
    <source>
        <dbReference type="ARBA" id="ARBA00023004"/>
    </source>
</evidence>
<reference evidence="14 15" key="1">
    <citation type="submission" date="2021-05" db="EMBL/GenBank/DDBJ databases">
        <title>Molecular characterization for Shewanella algae harboring chromosomal blaOXA-55-like strains isolated from clinical and environment sample.</title>
        <authorList>
            <person name="Ohama Y."/>
            <person name="Aoki K."/>
            <person name="Harada S."/>
            <person name="Moriya K."/>
            <person name="Ishii Y."/>
            <person name="Tateda K."/>
        </authorList>
    </citation>
    <scope>NUCLEOTIDE SEQUENCE [LARGE SCALE GENOMIC DNA]</scope>
    <source>
        <strain evidence="14 15">MBTL60-118</strain>
    </source>
</reference>
<dbReference type="PRINTS" id="PR00161">
    <property type="entry name" value="NIHGNASECYTB"/>
</dbReference>
<evidence type="ECO:0000313" key="15">
    <source>
        <dbReference type="Proteomes" id="UP000773469"/>
    </source>
</evidence>
<comment type="caution">
    <text evidence="14">The sequence shown here is derived from an EMBL/GenBank/DDBJ whole genome shotgun (WGS) entry which is preliminary data.</text>
</comment>
<feature type="transmembrane region" description="Helical" evidence="12">
    <location>
        <begin position="204"/>
        <end position="226"/>
    </location>
</feature>
<keyword evidence="9 12" id="KW-1133">Transmembrane helix</keyword>
<accession>A0ABQ4NZV7</accession>
<evidence type="ECO:0000256" key="5">
    <source>
        <dbReference type="ARBA" id="ARBA00022617"/>
    </source>
</evidence>
<evidence type="ECO:0000256" key="7">
    <source>
        <dbReference type="ARBA" id="ARBA00022723"/>
    </source>
</evidence>